<dbReference type="Gene3D" id="1.20.1260.10">
    <property type="match status" value="1"/>
</dbReference>
<dbReference type="InterPro" id="IPR009078">
    <property type="entry name" value="Ferritin-like_SF"/>
</dbReference>
<comment type="caution">
    <text evidence="1">The sequence shown here is derived from an EMBL/GenBank/DDBJ whole genome shotgun (WGS) entry which is preliminary data.</text>
</comment>
<dbReference type="CDD" id="cd00657">
    <property type="entry name" value="Ferritin_like"/>
    <property type="match status" value="1"/>
</dbReference>
<dbReference type="AlphaFoldDB" id="A0A853JGH8"/>
<organism evidence="1 2">
    <name type="scientific">Luteimonas salinisoli</name>
    <dbReference type="NCBI Taxonomy" id="2752307"/>
    <lineage>
        <taxon>Bacteria</taxon>
        <taxon>Pseudomonadati</taxon>
        <taxon>Pseudomonadota</taxon>
        <taxon>Gammaproteobacteria</taxon>
        <taxon>Lysobacterales</taxon>
        <taxon>Lysobacteraceae</taxon>
        <taxon>Luteimonas</taxon>
    </lineage>
</organism>
<proteinExistence type="predicted"/>
<dbReference type="RefSeq" id="WP_180680236.1">
    <property type="nucleotide sequence ID" value="NZ_JACCKA010000093.1"/>
</dbReference>
<reference evidence="1 2" key="1">
    <citation type="submission" date="2020-07" db="EMBL/GenBank/DDBJ databases">
        <title>Luteimonas sp. SJ-92.</title>
        <authorList>
            <person name="Huang X.-X."/>
            <person name="Xu L."/>
            <person name="Sun J.-Q."/>
        </authorList>
    </citation>
    <scope>NUCLEOTIDE SEQUENCE [LARGE SCALE GENOMIC DNA]</scope>
    <source>
        <strain evidence="1 2">SJ-92</strain>
    </source>
</reference>
<name>A0A853JGH8_9GAMM</name>
<dbReference type="EMBL" id="JACCKA010000093">
    <property type="protein sequence ID" value="NZA28476.1"/>
    <property type="molecule type" value="Genomic_DNA"/>
</dbReference>
<keyword evidence="2" id="KW-1185">Reference proteome</keyword>
<evidence type="ECO:0000313" key="1">
    <source>
        <dbReference type="EMBL" id="NZA28476.1"/>
    </source>
</evidence>
<dbReference type="InterPro" id="IPR012347">
    <property type="entry name" value="Ferritin-like"/>
</dbReference>
<dbReference type="Proteomes" id="UP000578091">
    <property type="component" value="Unassembled WGS sequence"/>
</dbReference>
<gene>
    <name evidence="1" type="ORF">H0E84_19050</name>
</gene>
<accession>A0A853JGH8</accession>
<sequence>MSTSTRERLLKWLQDAYAMEQQSETMMSALGKRLEHYTSLRNRVLGHAAETRQQADEVRGCIERLGGAVPAAQGMAATAIGSMQALGTALMSDEVVKGIGAGYAFEYLEVATYRALVIAAEAAGESDIAEVCNRILQQELAMAEWLRANHEGIVQEFLQREPNAPELARR</sequence>
<dbReference type="SUPFAM" id="SSF47240">
    <property type="entry name" value="Ferritin-like"/>
    <property type="match status" value="1"/>
</dbReference>
<protein>
    <submittedName>
        <fullName evidence="1">Ferritin-like domain-containing protein</fullName>
    </submittedName>
</protein>
<dbReference type="Pfam" id="PF05974">
    <property type="entry name" value="DUF892"/>
    <property type="match status" value="1"/>
</dbReference>
<evidence type="ECO:0000313" key="2">
    <source>
        <dbReference type="Proteomes" id="UP000578091"/>
    </source>
</evidence>
<dbReference type="InterPro" id="IPR010287">
    <property type="entry name" value="DUF892_YciF-like"/>
</dbReference>